<evidence type="ECO:0000313" key="7">
    <source>
        <dbReference type="Proteomes" id="UP000219573"/>
    </source>
</evidence>
<protein>
    <submittedName>
        <fullName evidence="6">Putative membrane fusion protein</fullName>
    </submittedName>
</protein>
<dbReference type="InterPro" id="IPR058709">
    <property type="entry name" value="BSH_RND-rel"/>
</dbReference>
<keyword evidence="3" id="KW-0472">Membrane</keyword>
<reference evidence="7" key="1">
    <citation type="submission" date="2017-09" db="EMBL/GenBank/DDBJ databases">
        <authorList>
            <person name="Varghese N."/>
            <person name="Submissions S."/>
        </authorList>
    </citation>
    <scope>NUCLEOTIDE SEQUENCE [LARGE SCALE GENOMIC DNA]</scope>
    <source>
        <strain evidence="7">MSL47</strain>
    </source>
</reference>
<dbReference type="Pfam" id="PF26018">
    <property type="entry name" value="BSH_RND_rel"/>
    <property type="match status" value="1"/>
</dbReference>
<evidence type="ECO:0000256" key="2">
    <source>
        <dbReference type="ARBA" id="ARBA00023054"/>
    </source>
</evidence>
<keyword evidence="3" id="KW-0812">Transmembrane</keyword>
<organism evidence="6 7">
    <name type="scientific">Orenia metallireducens</name>
    <dbReference type="NCBI Taxonomy" id="1413210"/>
    <lineage>
        <taxon>Bacteria</taxon>
        <taxon>Bacillati</taxon>
        <taxon>Bacillota</taxon>
        <taxon>Clostridia</taxon>
        <taxon>Halanaerobiales</taxon>
        <taxon>Halobacteroidaceae</taxon>
        <taxon>Orenia</taxon>
    </lineage>
</organism>
<gene>
    <name evidence="6" type="ORF">SAMN06265827_1231</name>
</gene>
<dbReference type="AlphaFoldDB" id="A0A285HQE8"/>
<dbReference type="Proteomes" id="UP000219573">
    <property type="component" value="Unassembled WGS sequence"/>
</dbReference>
<sequence>MIYEGRVTMRDFAKITSQVESTRFKRNNKSNATIFIKFLLSLVVCGLIVIFGINFFGYHSSKVATTTYQAIKDSIKTSGILIRRERVTFAPQGGEVELYFSEGARISTGNKIAELHDENQSDNLYNYYAGIISYKVDGLEMTLREDNLKNLNYDHFVNLKGKYNPVSSGDKVNMGRPIFKVIDNFKFYLAVLLPQNQLANYEVGTEVEVLFPGLEEYFIGKINSILLDKPQNIMVIEFNRFIPKLIDLRKTDVEIIRKRYHGIVVPSSALIKRDDKLGVMVNGYTKNYFKEVELIGEVTDQAVIKGVGPGVKVILN</sequence>
<evidence type="ECO:0000313" key="6">
    <source>
        <dbReference type="EMBL" id="SNY37925.1"/>
    </source>
</evidence>
<dbReference type="PANTHER" id="PTHR32347:SF29">
    <property type="entry name" value="UPF0194 MEMBRANE PROTEIN YBHG"/>
    <property type="match status" value="1"/>
</dbReference>
<evidence type="ECO:0000259" key="4">
    <source>
        <dbReference type="Pfam" id="PF26011"/>
    </source>
</evidence>
<feature type="domain" description="RND related barrel-sandwich hybrid" evidence="5">
    <location>
        <begin position="85"/>
        <end position="183"/>
    </location>
</feature>
<comment type="subcellular location">
    <subcellularLocation>
        <location evidence="1">Cell envelope</location>
    </subcellularLocation>
</comment>
<dbReference type="InterPro" id="IPR058729">
    <property type="entry name" value="Beta-barrel_RND-rel"/>
</dbReference>
<evidence type="ECO:0000259" key="5">
    <source>
        <dbReference type="Pfam" id="PF26018"/>
    </source>
</evidence>
<dbReference type="Pfam" id="PF26011">
    <property type="entry name" value="Beta-barrel_RND_rel"/>
    <property type="match status" value="1"/>
</dbReference>
<keyword evidence="2" id="KW-0175">Coiled coil</keyword>
<dbReference type="GO" id="GO:0030313">
    <property type="term" value="C:cell envelope"/>
    <property type="evidence" value="ECO:0007669"/>
    <property type="project" value="UniProtKB-SubCell"/>
</dbReference>
<dbReference type="EMBL" id="OBDZ01000023">
    <property type="protein sequence ID" value="SNY37925.1"/>
    <property type="molecule type" value="Genomic_DNA"/>
</dbReference>
<keyword evidence="7" id="KW-1185">Reference proteome</keyword>
<proteinExistence type="predicted"/>
<dbReference type="InterPro" id="IPR050465">
    <property type="entry name" value="UPF0194_transport"/>
</dbReference>
<dbReference type="PANTHER" id="PTHR32347">
    <property type="entry name" value="EFFLUX SYSTEM COMPONENT YKNX-RELATED"/>
    <property type="match status" value="1"/>
</dbReference>
<evidence type="ECO:0000256" key="3">
    <source>
        <dbReference type="SAM" id="Phobius"/>
    </source>
</evidence>
<name>A0A285HQE8_9FIRM</name>
<accession>A0A285HQE8</accession>
<feature type="domain" description="RND related beta-barrel" evidence="4">
    <location>
        <begin position="188"/>
        <end position="258"/>
    </location>
</feature>
<evidence type="ECO:0000256" key="1">
    <source>
        <dbReference type="ARBA" id="ARBA00004196"/>
    </source>
</evidence>
<keyword evidence="3" id="KW-1133">Transmembrane helix</keyword>
<feature type="transmembrane region" description="Helical" evidence="3">
    <location>
        <begin position="34"/>
        <end position="58"/>
    </location>
</feature>
<dbReference type="STRING" id="1413210.U472_01855"/>